<evidence type="ECO:0008006" key="4">
    <source>
        <dbReference type="Google" id="ProtNLM"/>
    </source>
</evidence>
<proteinExistence type="predicted"/>
<feature type="compositionally biased region" description="Polar residues" evidence="1">
    <location>
        <begin position="263"/>
        <end position="273"/>
    </location>
</feature>
<reference evidence="3" key="1">
    <citation type="submission" date="2017-06" db="EMBL/GenBank/DDBJ databases">
        <authorList>
            <person name="Varghese N."/>
            <person name="Submissions S."/>
        </authorList>
    </citation>
    <scope>NUCLEOTIDE SEQUENCE [LARGE SCALE GENOMIC DNA]</scope>
    <source>
        <strain evidence="3">DSM 45207</strain>
    </source>
</reference>
<evidence type="ECO:0000256" key="1">
    <source>
        <dbReference type="SAM" id="MobiDB-lite"/>
    </source>
</evidence>
<keyword evidence="3" id="KW-1185">Reference proteome</keyword>
<gene>
    <name evidence="2" type="ORF">SAMN06265360_1374</name>
</gene>
<sequence length="273" mass="30387">MCGDPPQIATAQVPPIGESDDKIFTTDHAVIVLDGASAFVPVELPASTYADRLGRELRQQLTAEPRADLAEVLYTAIEATAHEFDLRPGESPSSTVAIARARARWLDVLVLGDTDVITPGHAVKDVRIDALDLAPRRRYRERLAAGTGYDDEHRRLLRELQHEQAKHRNREGGYWIAEAAPEAAKHALTEQLPASETPWAILVTDGAYEVMEHLDLDDWPQLAEAMSSELEATLRRCHTWEQHEDPDARSLPRAKRHDDKSIATIQCQTSARS</sequence>
<dbReference type="InterPro" id="IPR036457">
    <property type="entry name" value="PPM-type-like_dom_sf"/>
</dbReference>
<dbReference type="Proteomes" id="UP000198348">
    <property type="component" value="Unassembled WGS sequence"/>
</dbReference>
<feature type="region of interest" description="Disordered" evidence="1">
    <location>
        <begin position="241"/>
        <end position="273"/>
    </location>
</feature>
<evidence type="ECO:0000313" key="3">
    <source>
        <dbReference type="Proteomes" id="UP000198348"/>
    </source>
</evidence>
<dbReference type="Gene3D" id="3.60.40.10">
    <property type="entry name" value="PPM-type phosphatase domain"/>
    <property type="match status" value="1"/>
</dbReference>
<accession>A0A239ADQ8</accession>
<evidence type="ECO:0000313" key="2">
    <source>
        <dbReference type="EMBL" id="SNR93512.1"/>
    </source>
</evidence>
<feature type="compositionally biased region" description="Basic and acidic residues" evidence="1">
    <location>
        <begin position="241"/>
        <end position="261"/>
    </location>
</feature>
<dbReference type="AlphaFoldDB" id="A0A239ADQ8"/>
<name>A0A239ADQ8_9PSEU</name>
<protein>
    <recommendedName>
        <fullName evidence="4">Protein phosphatase 2C</fullName>
    </recommendedName>
</protein>
<organism evidence="2 3">
    <name type="scientific">Haloechinothrix alba</name>
    <dbReference type="NCBI Taxonomy" id="664784"/>
    <lineage>
        <taxon>Bacteria</taxon>
        <taxon>Bacillati</taxon>
        <taxon>Actinomycetota</taxon>
        <taxon>Actinomycetes</taxon>
        <taxon>Pseudonocardiales</taxon>
        <taxon>Pseudonocardiaceae</taxon>
        <taxon>Haloechinothrix</taxon>
    </lineage>
</organism>
<dbReference type="EMBL" id="FZNW01000037">
    <property type="protein sequence ID" value="SNR93512.1"/>
    <property type="molecule type" value="Genomic_DNA"/>
</dbReference>